<name>A0ABT5RRC5_9BURK</name>
<dbReference type="Pfam" id="PF13376">
    <property type="entry name" value="OmdA"/>
    <property type="match status" value="1"/>
</dbReference>
<dbReference type="EMBL" id="JAPCKI010000001">
    <property type="protein sequence ID" value="MDD2176249.1"/>
    <property type="molecule type" value="Genomic_DNA"/>
</dbReference>
<evidence type="ECO:0000313" key="2">
    <source>
        <dbReference type="Proteomes" id="UP001148932"/>
    </source>
</evidence>
<organism evidence="1 2">
    <name type="scientific">Acidovorax benzenivorans</name>
    <dbReference type="NCBI Taxonomy" id="2987520"/>
    <lineage>
        <taxon>Bacteria</taxon>
        <taxon>Pseudomonadati</taxon>
        <taxon>Pseudomonadota</taxon>
        <taxon>Betaproteobacteria</taxon>
        <taxon>Burkholderiales</taxon>
        <taxon>Comamonadaceae</taxon>
        <taxon>Acidovorax</taxon>
    </lineage>
</organism>
<keyword evidence="2" id="KW-1185">Reference proteome</keyword>
<protein>
    <submittedName>
        <fullName evidence="1">YdeI/OmpD-associated family protein</fullName>
    </submittedName>
</protein>
<dbReference type="RefSeq" id="WP_274106745.1">
    <property type="nucleotide sequence ID" value="NZ_JAPCKI010000001.1"/>
</dbReference>
<accession>A0ABT5RRC5</accession>
<comment type="caution">
    <text evidence="1">The sequence shown here is derived from an EMBL/GenBank/DDBJ whole genome shotgun (WGS) entry which is preliminary data.</text>
</comment>
<reference evidence="1" key="1">
    <citation type="submission" date="2022-10" db="EMBL/GenBank/DDBJ databases">
        <title>Description of microaerobic benzene degrading bacteria.</title>
        <authorList>
            <person name="Bedics A."/>
            <person name="Tancsics A."/>
            <person name="Banerjee S."/>
        </authorList>
    </citation>
    <scope>NUCLEOTIDE SEQUENCE</scope>
    <source>
        <strain evidence="1">D2M1</strain>
    </source>
</reference>
<evidence type="ECO:0000313" key="1">
    <source>
        <dbReference type="EMBL" id="MDD2176249.1"/>
    </source>
</evidence>
<sequence length="124" mass="13904">MDDTAFLQRLTPRRARSNWSQKNVQHAERLIAQGHMQAAGLAQVEAARSDGRWAAAYAGSATMEIPEDFLAALQKDPVAHAFYATLKRQSLFTIYHRLQSPKRAETREKRMAELLAKLGRGEGP</sequence>
<proteinExistence type="predicted"/>
<dbReference type="Proteomes" id="UP001148932">
    <property type="component" value="Unassembled WGS sequence"/>
</dbReference>
<gene>
    <name evidence="1" type="ORF">OIN59_02325</name>
</gene>